<comment type="caution">
    <text evidence="1">The sequence shown here is derived from an EMBL/GenBank/DDBJ whole genome shotgun (WGS) entry which is preliminary data.</text>
</comment>
<sequence length="548" mass="61523">MRRKNNGGRARLSKLHPQPSAMAFTYLCKATDFEAHPNSSHDDIGVNIEGNNDGHCSTVAETCNDSDRNGQCHEVAPNTTGETVVPAEKTCSLDPQEVHQPEECLEMDWTETEVCIKCDKGGKLLVCSDSNCPLAVHEECMQCPARFDSLGNFYCPYCSYKRAMLETREARKKAMLAKKALSVFLDKEMLDGDSQRQKAEKHRRKEPKPSTALGDRKADHRNRPDADEVDHNVIQMEEDQHEETFDLCANASAVNEQNDVLSGCGHSARPDDVAQHKVVIQERMQAIPSIACGDNGTCCREEETRHQFDIAQDDKSVQAEHPKLVDDCYNERFLQDEQQPDRLGATLVEKETELDGAIHISTAGQLENADVVKEHEGSRAEAEAEAMEDQEKGTTSSSGGDDWMQQQPVEDSNVSHGDNGYVSPQRRGTKMKNQHIIRSPSVDSPRRSARKLSKPDANVVHKKKKNAIPKPRLTSPTIPHARRKKLPWTADEEEMLKEGVQKFSTTVNKNLPWRKILEFGHHVFDGTRTPADLKDKWRNILVKECSKK</sequence>
<organism evidence="1 2">
    <name type="scientific">Vaccinium darrowii</name>
    <dbReference type="NCBI Taxonomy" id="229202"/>
    <lineage>
        <taxon>Eukaryota</taxon>
        <taxon>Viridiplantae</taxon>
        <taxon>Streptophyta</taxon>
        <taxon>Embryophyta</taxon>
        <taxon>Tracheophyta</taxon>
        <taxon>Spermatophyta</taxon>
        <taxon>Magnoliopsida</taxon>
        <taxon>eudicotyledons</taxon>
        <taxon>Gunneridae</taxon>
        <taxon>Pentapetalae</taxon>
        <taxon>asterids</taxon>
        <taxon>Ericales</taxon>
        <taxon>Ericaceae</taxon>
        <taxon>Vaccinioideae</taxon>
        <taxon>Vaccinieae</taxon>
        <taxon>Vaccinium</taxon>
    </lineage>
</organism>
<dbReference type="EMBL" id="CM037151">
    <property type="protein sequence ID" value="KAH7843218.1"/>
    <property type="molecule type" value="Genomic_DNA"/>
</dbReference>
<keyword evidence="2" id="KW-1185">Reference proteome</keyword>
<name>A0ACB7XQK5_9ERIC</name>
<accession>A0ACB7XQK5</accession>
<protein>
    <submittedName>
        <fullName evidence="1">Uncharacterized protein</fullName>
    </submittedName>
</protein>
<proteinExistence type="predicted"/>
<gene>
    <name evidence="1" type="ORF">Vadar_014019</name>
</gene>
<evidence type="ECO:0000313" key="1">
    <source>
        <dbReference type="EMBL" id="KAH7843218.1"/>
    </source>
</evidence>
<dbReference type="Proteomes" id="UP000828048">
    <property type="component" value="Chromosome 1"/>
</dbReference>
<reference evidence="1 2" key="1">
    <citation type="journal article" date="2021" name="Hortic Res">
        <title>High-quality reference genome and annotation aids understanding of berry development for evergreen blueberry (Vaccinium darrowii).</title>
        <authorList>
            <person name="Yu J."/>
            <person name="Hulse-Kemp A.M."/>
            <person name="Babiker E."/>
            <person name="Staton M."/>
        </authorList>
    </citation>
    <scope>NUCLEOTIDE SEQUENCE [LARGE SCALE GENOMIC DNA]</scope>
    <source>
        <strain evidence="2">cv. NJ 8807/NJ 8810</strain>
        <tissue evidence="1">Young leaf</tissue>
    </source>
</reference>
<evidence type="ECO:0000313" key="2">
    <source>
        <dbReference type="Proteomes" id="UP000828048"/>
    </source>
</evidence>